<evidence type="ECO:0000259" key="5">
    <source>
        <dbReference type="Pfam" id="PF12867"/>
    </source>
</evidence>
<dbReference type="InterPro" id="IPR005532">
    <property type="entry name" value="SUMF_dom"/>
</dbReference>
<dbReference type="InterPro" id="IPR051043">
    <property type="entry name" value="Sulfatase_Mod_Factor_Kinase"/>
</dbReference>
<evidence type="ECO:0000256" key="2">
    <source>
        <dbReference type="ARBA" id="ARBA00023004"/>
    </source>
</evidence>
<dbReference type="GO" id="GO:0052699">
    <property type="term" value="P:ergothioneine biosynthetic process"/>
    <property type="evidence" value="ECO:0007669"/>
    <property type="project" value="InterPro"/>
</dbReference>
<dbReference type="Pfam" id="PF12867">
    <property type="entry name" value="DinB_2"/>
    <property type="match status" value="1"/>
</dbReference>
<dbReference type="InterPro" id="IPR034660">
    <property type="entry name" value="DinB/YfiT-like"/>
</dbReference>
<dbReference type="SUPFAM" id="SSF109854">
    <property type="entry name" value="DinB/YfiT-like putative metalloenzymes"/>
    <property type="match status" value="1"/>
</dbReference>
<proteinExistence type="predicted"/>
<dbReference type="InterPro" id="IPR024775">
    <property type="entry name" value="DinB-like"/>
</dbReference>
<comment type="pathway">
    <text evidence="3">Amino-acid biosynthesis; ergothioneine biosynthesis.</text>
</comment>
<sequence>MPITDSILKTKRRIASDLERLRVRTFTMTASLSDDDLHLQFDPLMSPLIWDMGHIANFEEFWLLRELDGRTAHDAERDAMYNPFDNPRWTRSQLPLLNRIEATEYLDEVRHDTESVLAGTDIVDGHPLARDGYVFEMVAQHEAQHQETMLQALNLRPDFEAYTLSAVRRLPPRRTVEDTERIIIEAGPFTLGTDNRITAYDNERPAHEVHVGTFAIDRFPVTNRRYLTFVTNGGYSRSDLWSSQGWEWRTGIDVEAPQGWNRSATGEWSQTMFGRVRPLDPAEPVIHVNFWEAEAFAAFEGSRLPTEPEWAKAANWGPETDQPRTYPWGETHPTSAHANIGQAVWGPAPVGSYPLGASGYGVEQMLGDVYEWTSSPFTPYPGYTTFPYPEYSEVFFGDENFRVLRGASWATSPSVARNSFRNWDYRQRRQILSGIRLAWDVA</sequence>
<dbReference type="Gene3D" id="1.20.120.450">
    <property type="entry name" value="dinb family like domain"/>
    <property type="match status" value="1"/>
</dbReference>
<evidence type="ECO:0000256" key="3">
    <source>
        <dbReference type="ARBA" id="ARBA00037882"/>
    </source>
</evidence>
<dbReference type="NCBIfam" id="TIGR03440">
    <property type="entry name" value="egtB_TIGR03440"/>
    <property type="match status" value="1"/>
</dbReference>
<reference evidence="6" key="1">
    <citation type="submission" date="2018-06" db="EMBL/GenBank/DDBJ databases">
        <authorList>
            <person name="Zhirakovskaya E."/>
        </authorList>
    </citation>
    <scope>NUCLEOTIDE SEQUENCE</scope>
</reference>
<dbReference type="EMBL" id="UOEI01000136">
    <property type="protein sequence ID" value="VAV94998.1"/>
    <property type="molecule type" value="Genomic_DNA"/>
</dbReference>
<dbReference type="PANTHER" id="PTHR23150">
    <property type="entry name" value="SULFATASE MODIFYING FACTOR 1, 2"/>
    <property type="match status" value="1"/>
</dbReference>
<dbReference type="InterPro" id="IPR017806">
    <property type="entry name" value="EgtB"/>
</dbReference>
<feature type="domain" description="Sulfatase-modifying factor enzyme-like" evidence="4">
    <location>
        <begin position="179"/>
        <end position="439"/>
    </location>
</feature>
<dbReference type="Gene3D" id="3.90.1580.10">
    <property type="entry name" value="paralog of FGE (formylglycine-generating enzyme)"/>
    <property type="match status" value="1"/>
</dbReference>
<evidence type="ECO:0000259" key="4">
    <source>
        <dbReference type="Pfam" id="PF03781"/>
    </source>
</evidence>
<dbReference type="AlphaFoldDB" id="A0A3B0S3P8"/>
<organism evidence="6">
    <name type="scientific">hydrothermal vent metagenome</name>
    <dbReference type="NCBI Taxonomy" id="652676"/>
    <lineage>
        <taxon>unclassified sequences</taxon>
        <taxon>metagenomes</taxon>
        <taxon>ecological metagenomes</taxon>
    </lineage>
</organism>
<keyword evidence="1" id="KW-0560">Oxidoreductase</keyword>
<name>A0A3B0S3P8_9ZZZZ</name>
<evidence type="ECO:0000256" key="1">
    <source>
        <dbReference type="ARBA" id="ARBA00023002"/>
    </source>
</evidence>
<keyword evidence="2" id="KW-0408">Iron</keyword>
<feature type="domain" description="DinB-like" evidence="5">
    <location>
        <begin position="18"/>
        <end position="149"/>
    </location>
</feature>
<dbReference type="PANTHER" id="PTHR23150:SF36">
    <property type="entry name" value="HERCYNINE OXYGENASE"/>
    <property type="match status" value="1"/>
</dbReference>
<evidence type="ECO:0000313" key="6">
    <source>
        <dbReference type="EMBL" id="VAV94998.1"/>
    </source>
</evidence>
<dbReference type="InterPro" id="IPR016187">
    <property type="entry name" value="CTDL_fold"/>
</dbReference>
<dbReference type="SUPFAM" id="SSF56436">
    <property type="entry name" value="C-type lectin-like"/>
    <property type="match status" value="1"/>
</dbReference>
<dbReference type="Pfam" id="PF03781">
    <property type="entry name" value="FGE-sulfatase"/>
    <property type="match status" value="1"/>
</dbReference>
<accession>A0A3B0S3P8</accession>
<dbReference type="InterPro" id="IPR042095">
    <property type="entry name" value="SUMF_sf"/>
</dbReference>
<gene>
    <name evidence="6" type="ORF">MNBD_ACTINO01-747</name>
</gene>
<protein>
    <submittedName>
        <fullName evidence="6">Iron(II)-dependent oxidoreductase EgtB (Hercynine sythase)</fullName>
    </submittedName>
</protein>